<dbReference type="GO" id="GO:0003729">
    <property type="term" value="F:mRNA binding"/>
    <property type="evidence" value="ECO:0007669"/>
    <property type="project" value="UniProtKB-ARBA"/>
</dbReference>
<sequence>MRTYSPKPSDVQRQWHVIDATDVVLGRLASHVAPLLRGKHKTYYAPHIDTGDYVIIVNADKVGLTGNKLEQKRAYRHSGYPGGMRSVAYSDLMAKHPDRAVRKAIKGMLPKGSLGRQMAKKLKVYAGPDHPHQAQKPVPYEITKIQQPA</sequence>
<dbReference type="Pfam" id="PF00572">
    <property type="entry name" value="Ribosomal_L13"/>
    <property type="match status" value="1"/>
</dbReference>
<evidence type="ECO:0000313" key="8">
    <source>
        <dbReference type="EMBL" id="RNL83831.1"/>
    </source>
</evidence>
<dbReference type="OrthoDB" id="9801330at2"/>
<dbReference type="SUPFAM" id="SSF52161">
    <property type="entry name" value="Ribosomal protein L13"/>
    <property type="match status" value="1"/>
</dbReference>
<dbReference type="GO" id="GO:0017148">
    <property type="term" value="P:negative regulation of translation"/>
    <property type="evidence" value="ECO:0007669"/>
    <property type="project" value="TreeGrafter"/>
</dbReference>
<evidence type="ECO:0000256" key="1">
    <source>
        <dbReference type="ARBA" id="ARBA00006227"/>
    </source>
</evidence>
<dbReference type="AlphaFoldDB" id="A0A3N0E7K8"/>
<accession>A0A3N0E7K8</accession>
<comment type="subunit">
    <text evidence="5">Part of the 50S ribosomal subunit.</text>
</comment>
<evidence type="ECO:0000256" key="3">
    <source>
        <dbReference type="ARBA" id="ARBA00023274"/>
    </source>
</evidence>
<dbReference type="GO" id="GO:0003735">
    <property type="term" value="F:structural constituent of ribosome"/>
    <property type="evidence" value="ECO:0007669"/>
    <property type="project" value="InterPro"/>
</dbReference>
<dbReference type="PANTHER" id="PTHR11545">
    <property type="entry name" value="RIBOSOMAL PROTEIN L13"/>
    <property type="match status" value="1"/>
</dbReference>
<keyword evidence="9" id="KW-1185">Reference proteome</keyword>
<organism evidence="8 9">
    <name type="scientific">Halostreptopolyspora alba</name>
    <dbReference type="NCBI Taxonomy" id="2487137"/>
    <lineage>
        <taxon>Bacteria</taxon>
        <taxon>Bacillati</taxon>
        <taxon>Actinomycetota</taxon>
        <taxon>Actinomycetes</taxon>
        <taxon>Streptosporangiales</taxon>
        <taxon>Nocardiopsidaceae</taxon>
        <taxon>Halostreptopolyspora</taxon>
    </lineage>
</organism>
<dbReference type="InterPro" id="IPR005823">
    <property type="entry name" value="Ribosomal_uL13_bac-type"/>
</dbReference>
<protein>
    <recommendedName>
        <fullName evidence="4 5">Large ribosomal subunit protein uL13</fullName>
    </recommendedName>
</protein>
<dbReference type="PIRSF" id="PIRSF002181">
    <property type="entry name" value="Ribosomal_L13"/>
    <property type="match status" value="1"/>
</dbReference>
<evidence type="ECO:0000256" key="7">
    <source>
        <dbReference type="RuleBase" id="RU003878"/>
    </source>
</evidence>
<dbReference type="FunFam" id="3.90.1180.10:FF:000001">
    <property type="entry name" value="50S ribosomal protein L13"/>
    <property type="match status" value="1"/>
</dbReference>
<dbReference type="Gene3D" id="3.90.1180.10">
    <property type="entry name" value="Ribosomal protein L13"/>
    <property type="match status" value="1"/>
</dbReference>
<dbReference type="PROSITE" id="PS00783">
    <property type="entry name" value="RIBOSOMAL_L13"/>
    <property type="match status" value="1"/>
</dbReference>
<reference evidence="8 9" key="1">
    <citation type="submission" date="2018-11" db="EMBL/GenBank/DDBJ databases">
        <title>The genome draft of YIM 96095.</title>
        <authorList>
            <person name="Tang S.-K."/>
            <person name="Chunyu W.-X."/>
            <person name="Feng Y.-Z."/>
        </authorList>
    </citation>
    <scope>NUCLEOTIDE SEQUENCE [LARGE SCALE GENOMIC DNA]</scope>
    <source>
        <strain evidence="8 9">YIM 96095</strain>
    </source>
</reference>
<keyword evidence="3 5" id="KW-0687">Ribonucleoprotein</keyword>
<dbReference type="GO" id="GO:0006412">
    <property type="term" value="P:translation"/>
    <property type="evidence" value="ECO:0007669"/>
    <property type="project" value="UniProtKB-UniRule"/>
</dbReference>
<evidence type="ECO:0000313" key="9">
    <source>
        <dbReference type="Proteomes" id="UP000269198"/>
    </source>
</evidence>
<evidence type="ECO:0000256" key="5">
    <source>
        <dbReference type="HAMAP-Rule" id="MF_01366"/>
    </source>
</evidence>
<comment type="similarity">
    <text evidence="1 5 6">Belongs to the universal ribosomal protein uL13 family.</text>
</comment>
<dbReference type="InterPro" id="IPR005822">
    <property type="entry name" value="Ribosomal_uL13"/>
</dbReference>
<keyword evidence="2 5" id="KW-0689">Ribosomal protein</keyword>
<dbReference type="EMBL" id="RJMB01000014">
    <property type="protein sequence ID" value="RNL83831.1"/>
    <property type="molecule type" value="Genomic_DNA"/>
</dbReference>
<dbReference type="CDD" id="cd00392">
    <property type="entry name" value="Ribosomal_L13"/>
    <property type="match status" value="1"/>
</dbReference>
<proteinExistence type="inferred from homology"/>
<gene>
    <name evidence="5 7" type="primary">rplM</name>
    <name evidence="8" type="ORF">EFW17_14620</name>
</gene>
<evidence type="ECO:0000256" key="6">
    <source>
        <dbReference type="RuleBase" id="RU003877"/>
    </source>
</evidence>
<dbReference type="GO" id="GO:0022625">
    <property type="term" value="C:cytosolic large ribosomal subunit"/>
    <property type="evidence" value="ECO:0007669"/>
    <property type="project" value="TreeGrafter"/>
</dbReference>
<dbReference type="HAMAP" id="MF_01366">
    <property type="entry name" value="Ribosomal_uL13"/>
    <property type="match status" value="1"/>
</dbReference>
<evidence type="ECO:0000256" key="4">
    <source>
        <dbReference type="ARBA" id="ARBA00035201"/>
    </source>
</evidence>
<dbReference type="InterPro" id="IPR036899">
    <property type="entry name" value="Ribosomal_uL13_sf"/>
</dbReference>
<dbReference type="PANTHER" id="PTHR11545:SF2">
    <property type="entry name" value="LARGE RIBOSOMAL SUBUNIT PROTEIN UL13M"/>
    <property type="match status" value="1"/>
</dbReference>
<dbReference type="NCBIfam" id="TIGR01066">
    <property type="entry name" value="rplM_bact"/>
    <property type="match status" value="1"/>
</dbReference>
<dbReference type="RefSeq" id="WP_123201945.1">
    <property type="nucleotide sequence ID" value="NZ_RJMB01000014.1"/>
</dbReference>
<name>A0A3N0E7K8_9ACTN</name>
<dbReference type="InterPro" id="IPR023563">
    <property type="entry name" value="Ribosomal_uL13_CS"/>
</dbReference>
<evidence type="ECO:0000256" key="2">
    <source>
        <dbReference type="ARBA" id="ARBA00022980"/>
    </source>
</evidence>
<comment type="function">
    <text evidence="5 7">This protein is one of the early assembly proteins of the 50S ribosomal subunit, although it is not seen to bind rRNA by itself. It is important during the early stages of 50S assembly.</text>
</comment>
<dbReference type="Proteomes" id="UP000269198">
    <property type="component" value="Unassembled WGS sequence"/>
</dbReference>
<comment type="caution">
    <text evidence="8">The sequence shown here is derived from an EMBL/GenBank/DDBJ whole genome shotgun (WGS) entry which is preliminary data.</text>
</comment>